<dbReference type="RefSeq" id="WP_260796176.1">
    <property type="nucleotide sequence ID" value="NZ_CP093313.1"/>
</dbReference>
<evidence type="ECO:0000313" key="2">
    <source>
        <dbReference type="Proteomes" id="UP001059380"/>
    </source>
</evidence>
<name>A0A9J7BXC6_9BACT</name>
<accession>A0A9J7BXC6</accession>
<dbReference type="Pfam" id="PF11004">
    <property type="entry name" value="Kdo_hydroxy"/>
    <property type="match status" value="1"/>
</dbReference>
<protein>
    <submittedName>
        <fullName evidence="1">Kdo hydroxylase family protein</fullName>
    </submittedName>
</protein>
<proteinExistence type="predicted"/>
<gene>
    <name evidence="1" type="ORF">MOP44_11460</name>
</gene>
<dbReference type="AlphaFoldDB" id="A0A9J7BXC6"/>
<dbReference type="InterPro" id="IPR021266">
    <property type="entry name" value="Kdo_hydroxlase"/>
</dbReference>
<dbReference type="KEGG" id="orp:MOP44_11460"/>
<keyword evidence="2" id="KW-1185">Reference proteome</keyword>
<reference evidence="1" key="1">
    <citation type="submission" date="2021-04" db="EMBL/GenBank/DDBJ databases">
        <title>Phylogenetic analysis of Acidobacteriaceae.</title>
        <authorList>
            <person name="Qiu L."/>
            <person name="Zhang Q."/>
        </authorList>
    </citation>
    <scope>NUCLEOTIDE SEQUENCE</scope>
    <source>
        <strain evidence="1">DSM 25168</strain>
    </source>
</reference>
<sequence length="308" mass="34157">MPVHAISLDALNSALHGGEGQLRAWAAQLEAGGVIYFPQTPVPIPPADLEVLLGQKQTHSSLHKNIAYKPNRDELTGVDAKSSPAEAVEQLQGIMRRYSKSVEGFLAEFLAPYEQRWTLDYASYRPIEEQGRDLSTRKRNDLLHTDAFPTRPTKGWRILRFFHNIHPTRTRDWVTGDAFAKIVGNFAPGKLAIPQPDGAVAKAGKGLAKATGLAGLVPQWKRTPYDEFMMQLHNAMKEDSEFQGVCTKEYFQFAPGSSWMVYTETVPHAVLAGQYALEQTFLVDPDAMVTPESAPVRVLEKMAGARLV</sequence>
<dbReference type="Proteomes" id="UP001059380">
    <property type="component" value="Chromosome"/>
</dbReference>
<organism evidence="1 2">
    <name type="scientific">Occallatibacter riparius</name>
    <dbReference type="NCBI Taxonomy" id="1002689"/>
    <lineage>
        <taxon>Bacteria</taxon>
        <taxon>Pseudomonadati</taxon>
        <taxon>Acidobacteriota</taxon>
        <taxon>Terriglobia</taxon>
        <taxon>Terriglobales</taxon>
        <taxon>Acidobacteriaceae</taxon>
        <taxon>Occallatibacter</taxon>
    </lineage>
</organism>
<dbReference type="EMBL" id="CP093313">
    <property type="protein sequence ID" value="UWZ86538.1"/>
    <property type="molecule type" value="Genomic_DNA"/>
</dbReference>
<evidence type="ECO:0000313" key="1">
    <source>
        <dbReference type="EMBL" id="UWZ86538.1"/>
    </source>
</evidence>